<dbReference type="Proteomes" id="UP000824139">
    <property type="component" value="Unassembled WGS sequence"/>
</dbReference>
<keyword evidence="3" id="KW-0677">Repeat</keyword>
<gene>
    <name evidence="4" type="ORF">IAD41_05125</name>
</gene>
<protein>
    <submittedName>
        <fullName evidence="4">Sugar O-acetyltransferase</fullName>
    </submittedName>
</protein>
<sequence>MNNKDFLEYMKTQKPVQKGTEVFEKFHTQSQEALKITMELNNKYHTPEEIVEIFSKLTDKKVDKTFRMFPPFYTDCGLNITVGKNVFINACCKFQDQGGIEIGDNVLIGHSVVIATLNHDFNPASRANMTPKRVIIGNNVWIGSNVTILPGVEIGDGAIVGAGSVVTKSLPQNCIAAGNPAKVIKYLE</sequence>
<evidence type="ECO:0000313" key="4">
    <source>
        <dbReference type="EMBL" id="HIS82972.1"/>
    </source>
</evidence>
<dbReference type="InterPro" id="IPR001451">
    <property type="entry name" value="Hexapep"/>
</dbReference>
<keyword evidence="2" id="KW-0808">Transferase</keyword>
<organism evidence="4 5">
    <name type="scientific">Candidatus Scatenecus faecavium</name>
    <dbReference type="NCBI Taxonomy" id="2840915"/>
    <lineage>
        <taxon>Bacteria</taxon>
        <taxon>Candidatus Scatenecus</taxon>
    </lineage>
</organism>
<dbReference type="AlphaFoldDB" id="A0A9D1K3N9"/>
<accession>A0A9D1K3N9</accession>
<dbReference type="Pfam" id="PF00132">
    <property type="entry name" value="Hexapep"/>
    <property type="match status" value="1"/>
</dbReference>
<dbReference type="PROSITE" id="PS00101">
    <property type="entry name" value="HEXAPEP_TRANSFERASES"/>
    <property type="match status" value="1"/>
</dbReference>
<comment type="similarity">
    <text evidence="1">Belongs to the transferase hexapeptide repeat family.</text>
</comment>
<evidence type="ECO:0000256" key="1">
    <source>
        <dbReference type="ARBA" id="ARBA00007274"/>
    </source>
</evidence>
<dbReference type="InterPro" id="IPR018357">
    <property type="entry name" value="Hexapep_transf_CS"/>
</dbReference>
<dbReference type="SUPFAM" id="SSF51161">
    <property type="entry name" value="Trimeric LpxA-like enzymes"/>
    <property type="match status" value="1"/>
</dbReference>
<dbReference type="InterPro" id="IPR051159">
    <property type="entry name" value="Hexapeptide_acetyltransf"/>
</dbReference>
<reference evidence="4" key="1">
    <citation type="submission" date="2020-10" db="EMBL/GenBank/DDBJ databases">
        <authorList>
            <person name="Gilroy R."/>
        </authorList>
    </citation>
    <scope>NUCLEOTIDE SEQUENCE</scope>
    <source>
        <strain evidence="4">CHK152-2994</strain>
    </source>
</reference>
<evidence type="ECO:0000313" key="5">
    <source>
        <dbReference type="Proteomes" id="UP000824139"/>
    </source>
</evidence>
<evidence type="ECO:0000256" key="3">
    <source>
        <dbReference type="ARBA" id="ARBA00022737"/>
    </source>
</evidence>
<dbReference type="EMBL" id="DVJO01000109">
    <property type="protein sequence ID" value="HIS82972.1"/>
    <property type="molecule type" value="Genomic_DNA"/>
</dbReference>
<dbReference type="PANTHER" id="PTHR23416:SF23">
    <property type="entry name" value="ACETYLTRANSFERASE C18B11.09C-RELATED"/>
    <property type="match status" value="1"/>
</dbReference>
<name>A0A9D1K3N9_9BACT</name>
<dbReference type="InterPro" id="IPR011004">
    <property type="entry name" value="Trimer_LpxA-like_sf"/>
</dbReference>
<dbReference type="GO" id="GO:0008374">
    <property type="term" value="F:O-acyltransferase activity"/>
    <property type="evidence" value="ECO:0007669"/>
    <property type="project" value="TreeGrafter"/>
</dbReference>
<proteinExistence type="inferred from homology"/>
<dbReference type="Gene3D" id="2.160.10.10">
    <property type="entry name" value="Hexapeptide repeat proteins"/>
    <property type="match status" value="1"/>
</dbReference>
<comment type="caution">
    <text evidence="4">The sequence shown here is derived from an EMBL/GenBank/DDBJ whole genome shotgun (WGS) entry which is preliminary data.</text>
</comment>
<reference evidence="4" key="2">
    <citation type="journal article" date="2021" name="PeerJ">
        <title>Extensive microbial diversity within the chicken gut microbiome revealed by metagenomics and culture.</title>
        <authorList>
            <person name="Gilroy R."/>
            <person name="Ravi A."/>
            <person name="Getino M."/>
            <person name="Pursley I."/>
            <person name="Horton D.L."/>
            <person name="Alikhan N.F."/>
            <person name="Baker D."/>
            <person name="Gharbi K."/>
            <person name="Hall N."/>
            <person name="Watson M."/>
            <person name="Adriaenssens E.M."/>
            <person name="Foster-Nyarko E."/>
            <person name="Jarju S."/>
            <person name="Secka A."/>
            <person name="Antonio M."/>
            <person name="Oren A."/>
            <person name="Chaudhuri R.R."/>
            <person name="La Ragione R."/>
            <person name="Hildebrand F."/>
            <person name="Pallen M.J."/>
        </authorList>
    </citation>
    <scope>NUCLEOTIDE SEQUENCE</scope>
    <source>
        <strain evidence="4">CHK152-2994</strain>
    </source>
</reference>
<evidence type="ECO:0000256" key="2">
    <source>
        <dbReference type="ARBA" id="ARBA00022679"/>
    </source>
</evidence>
<dbReference type="Pfam" id="PF14602">
    <property type="entry name" value="Hexapep_2"/>
    <property type="match status" value="1"/>
</dbReference>
<dbReference type="PANTHER" id="PTHR23416">
    <property type="entry name" value="SIALIC ACID SYNTHASE-RELATED"/>
    <property type="match status" value="1"/>
</dbReference>